<dbReference type="Pfam" id="PF03171">
    <property type="entry name" value="2OG-FeII_Oxy"/>
    <property type="match status" value="1"/>
</dbReference>
<reference evidence="8" key="1">
    <citation type="submission" date="2021-04" db="EMBL/GenBank/DDBJ databases">
        <title>Draft genome assembly of strain Phenylobacterium sp. 20VBR1 using MiniION and Illumina platforms.</title>
        <authorList>
            <person name="Thomas F.A."/>
            <person name="Krishnan K.P."/>
            <person name="Sinha R.K."/>
        </authorList>
    </citation>
    <scope>NUCLEOTIDE SEQUENCE</scope>
    <source>
        <strain evidence="8">20VBR1</strain>
    </source>
</reference>
<dbReference type="EMBL" id="JAGSGD010000001">
    <property type="protein sequence ID" value="MBR7618534.1"/>
    <property type="molecule type" value="Genomic_DNA"/>
</dbReference>
<dbReference type="InterPro" id="IPR027443">
    <property type="entry name" value="IPNS-like_sf"/>
</dbReference>
<gene>
    <name evidence="8" type="ORF">JKL49_03960</name>
</gene>
<dbReference type="Pfam" id="PF14226">
    <property type="entry name" value="DIOX_N"/>
    <property type="match status" value="1"/>
</dbReference>
<dbReference type="GO" id="GO:0016491">
    <property type="term" value="F:oxidoreductase activity"/>
    <property type="evidence" value="ECO:0007669"/>
    <property type="project" value="UniProtKB-KW"/>
</dbReference>
<evidence type="ECO:0000259" key="7">
    <source>
        <dbReference type="PROSITE" id="PS51471"/>
    </source>
</evidence>
<evidence type="ECO:0000256" key="5">
    <source>
        <dbReference type="RuleBase" id="RU003682"/>
    </source>
</evidence>
<dbReference type="InterPro" id="IPR044861">
    <property type="entry name" value="IPNS-like_FE2OG_OXY"/>
</dbReference>
<proteinExistence type="inferred from homology"/>
<dbReference type="InterPro" id="IPR026992">
    <property type="entry name" value="DIOX_N"/>
</dbReference>
<evidence type="ECO:0000256" key="2">
    <source>
        <dbReference type="ARBA" id="ARBA00022723"/>
    </source>
</evidence>
<keyword evidence="2 5" id="KW-0479">Metal-binding</keyword>
<dbReference type="GO" id="GO:0046872">
    <property type="term" value="F:metal ion binding"/>
    <property type="evidence" value="ECO:0007669"/>
    <property type="project" value="UniProtKB-KW"/>
</dbReference>
<name>A0A941CZN5_9CAUL</name>
<keyword evidence="3 5" id="KW-0560">Oxidoreductase</keyword>
<evidence type="ECO:0000256" key="4">
    <source>
        <dbReference type="ARBA" id="ARBA00023004"/>
    </source>
</evidence>
<dbReference type="AlphaFoldDB" id="A0A941CZN5"/>
<dbReference type="SUPFAM" id="SSF51197">
    <property type="entry name" value="Clavaminate synthase-like"/>
    <property type="match status" value="1"/>
</dbReference>
<evidence type="ECO:0000313" key="8">
    <source>
        <dbReference type="EMBL" id="MBR7618534.1"/>
    </source>
</evidence>
<organism evidence="8 9">
    <name type="scientific">Phenylobacterium glaciei</name>
    <dbReference type="NCBI Taxonomy" id="2803784"/>
    <lineage>
        <taxon>Bacteria</taxon>
        <taxon>Pseudomonadati</taxon>
        <taxon>Pseudomonadota</taxon>
        <taxon>Alphaproteobacteria</taxon>
        <taxon>Caulobacterales</taxon>
        <taxon>Caulobacteraceae</taxon>
        <taxon>Phenylobacterium</taxon>
    </lineage>
</organism>
<feature type="region of interest" description="Disordered" evidence="6">
    <location>
        <begin position="99"/>
        <end position="118"/>
    </location>
</feature>
<evidence type="ECO:0000313" key="9">
    <source>
        <dbReference type="Proteomes" id="UP000622580"/>
    </source>
</evidence>
<dbReference type="PANTHER" id="PTHR10209:SF885">
    <property type="entry name" value="2OG-FE(II) OXYGENASE FAMILY, PUTATIVE (AFU_ORTHOLOGUE AFUA_2G00750)-RELATED"/>
    <property type="match status" value="1"/>
</dbReference>
<keyword evidence="4 5" id="KW-0408">Iron</keyword>
<dbReference type="PROSITE" id="PS51471">
    <property type="entry name" value="FE2OG_OXY"/>
    <property type="match status" value="1"/>
</dbReference>
<dbReference type="InterPro" id="IPR005123">
    <property type="entry name" value="Oxoglu/Fe-dep_dioxygenase_dom"/>
</dbReference>
<protein>
    <submittedName>
        <fullName evidence="8">Isopenicillin N synthase family oxygenase</fullName>
    </submittedName>
</protein>
<evidence type="ECO:0000256" key="6">
    <source>
        <dbReference type="SAM" id="MobiDB-lite"/>
    </source>
</evidence>
<dbReference type="Gene3D" id="2.60.120.330">
    <property type="entry name" value="B-lactam Antibiotic, Isopenicillin N Synthase, Chain"/>
    <property type="match status" value="1"/>
</dbReference>
<comment type="caution">
    <text evidence="8">The sequence shown here is derived from an EMBL/GenBank/DDBJ whole genome shotgun (WGS) entry which is preliminary data.</text>
</comment>
<dbReference type="RefSeq" id="WP_215338412.1">
    <property type="nucleotide sequence ID" value="NZ_JAGSGD010000001.1"/>
</dbReference>
<comment type="similarity">
    <text evidence="1 5">Belongs to the iron/ascorbate-dependent oxidoreductase family.</text>
</comment>
<evidence type="ECO:0000256" key="1">
    <source>
        <dbReference type="ARBA" id="ARBA00008056"/>
    </source>
</evidence>
<evidence type="ECO:0000256" key="3">
    <source>
        <dbReference type="ARBA" id="ARBA00023002"/>
    </source>
</evidence>
<dbReference type="PRINTS" id="PR00682">
    <property type="entry name" value="IPNSYNTHASE"/>
</dbReference>
<accession>A0A941CZN5</accession>
<feature type="domain" description="Fe2OG dioxygenase" evidence="7">
    <location>
        <begin position="216"/>
        <end position="316"/>
    </location>
</feature>
<sequence>MSPPTTAAIREPQAEPATAEMGAKLLAFSSIPVIDISALRGTDRAALEATAAEIGRACETVGFFYIKNHGIPEAMIERTYELSRQFHFSPKDLKQQVHISNSPGTRGWIPDGDKDEDGDPELYRLVEPNPDHDYLTKPRLHAAFDVSIELPETDPDFLAGNLMLVPNQWPDFIPGFREEVMAYYDAVTQVGDSLFHAFTVALGLPEDFFAKLTKKPPSQLRLLHYPPNDRPMDNDNLGIGAHSDFECFTILHQGGPGLQVMNAADEWVAAPPIPGTFIVNVGDLIEGWTNGRFKATQHRVVNTGKERFSMPLFFAVDYHTVIEPLPQFVSDEAPAKYNRIVAGDHLAGFSVNGAKHLRKKICLGELTIDFPIHKENPFKRKAVNEFPSAPKVEAAR</sequence>
<keyword evidence="9" id="KW-1185">Reference proteome</keyword>
<dbReference type="PANTHER" id="PTHR10209">
    <property type="entry name" value="OXIDOREDUCTASE, 2OG-FE II OXYGENASE FAMILY PROTEIN"/>
    <property type="match status" value="1"/>
</dbReference>
<dbReference type="Proteomes" id="UP000622580">
    <property type="component" value="Unassembled WGS sequence"/>
</dbReference>